<evidence type="ECO:0000313" key="2">
    <source>
        <dbReference type="EMBL" id="WEW56652.1"/>
    </source>
</evidence>
<evidence type="ECO:0000313" key="3">
    <source>
        <dbReference type="Proteomes" id="UP001219355"/>
    </source>
</evidence>
<dbReference type="InterPro" id="IPR002575">
    <property type="entry name" value="Aminoglycoside_PTrfase"/>
</dbReference>
<gene>
    <name evidence="2" type="ORF">PRK78_002100</name>
</gene>
<dbReference type="Proteomes" id="UP001219355">
    <property type="component" value="Chromosome 1"/>
</dbReference>
<dbReference type="PANTHER" id="PTHR21310">
    <property type="entry name" value="AMINOGLYCOSIDE PHOSPHOTRANSFERASE-RELATED-RELATED"/>
    <property type="match status" value="1"/>
</dbReference>
<dbReference type="Gene3D" id="3.90.1200.10">
    <property type="match status" value="1"/>
</dbReference>
<dbReference type="SUPFAM" id="SSF56112">
    <property type="entry name" value="Protein kinase-like (PK-like)"/>
    <property type="match status" value="1"/>
</dbReference>
<feature type="domain" description="Aminoglycoside phosphotransferase" evidence="1">
    <location>
        <begin position="6"/>
        <end position="234"/>
    </location>
</feature>
<name>A0AAF0IHB0_9EURO</name>
<sequence length="437" mass="51318">MDGEKWMVRIPLLPRLAFPEEKMRSEIATMKYVAEKTTIPIPRLYGYSISRNNILGLPFMLVEYIEGNTLYPTNLRTMDRDKRKHLHAQIGDVYIQLYRQQFDRIGALTLDKNDEHWVFASNRPLTVDVNEQEVSGLEICNYLPPNRTFHSTIDYIYMVTKLISNDFHRGRDCIVNEDDARWYLYSIYASQSILMEWVNPKYNQGPFVLMHGDLRPPNIIIDDDFNIVSILDWEWSHTVPVQLFVPPSWLTNREITEISKDISSLSYLSAVYNFIRQVEYQENAFHNPKRLLMKDLPLTALWRSLSDIKDFLIPLGLLMPHCFGNVYWDVLDHQYYGQNSEERVQAFFQLDFRKPQLQAVKKKVLDFECFERERQALGIEKRQILPSRTAAELSQLGRALKEFGQRDKPLSETKSQTAVTSINFCHWGQHSPNVVRQ</sequence>
<reference evidence="2" key="1">
    <citation type="submission" date="2023-03" db="EMBL/GenBank/DDBJ databases">
        <title>Emydomyces testavorans Genome Sequence.</title>
        <authorList>
            <person name="Hoyer L."/>
        </authorList>
    </citation>
    <scope>NUCLEOTIDE SEQUENCE</scope>
    <source>
        <strain evidence="2">16-2883</strain>
    </source>
</reference>
<evidence type="ECO:0000259" key="1">
    <source>
        <dbReference type="Pfam" id="PF01636"/>
    </source>
</evidence>
<proteinExistence type="predicted"/>
<dbReference type="AlphaFoldDB" id="A0AAF0IHB0"/>
<organism evidence="2 3">
    <name type="scientific">Emydomyces testavorans</name>
    <dbReference type="NCBI Taxonomy" id="2070801"/>
    <lineage>
        <taxon>Eukaryota</taxon>
        <taxon>Fungi</taxon>
        <taxon>Dikarya</taxon>
        <taxon>Ascomycota</taxon>
        <taxon>Pezizomycotina</taxon>
        <taxon>Eurotiomycetes</taxon>
        <taxon>Eurotiomycetidae</taxon>
        <taxon>Onygenales</taxon>
        <taxon>Nannizziopsiaceae</taxon>
        <taxon>Emydomyces</taxon>
    </lineage>
</organism>
<dbReference type="Pfam" id="PF01636">
    <property type="entry name" value="APH"/>
    <property type="match status" value="1"/>
</dbReference>
<dbReference type="Gene3D" id="3.30.200.20">
    <property type="entry name" value="Phosphorylase Kinase, domain 1"/>
    <property type="match status" value="1"/>
</dbReference>
<dbReference type="InterPro" id="IPR011009">
    <property type="entry name" value="Kinase-like_dom_sf"/>
</dbReference>
<protein>
    <recommendedName>
        <fullName evidence="1">Aminoglycoside phosphotransferase domain-containing protein</fullName>
    </recommendedName>
</protein>
<dbReference type="PANTHER" id="PTHR21310:SF37">
    <property type="entry name" value="AMINOGLYCOSIDE PHOSPHOTRANSFERASE DOMAIN-CONTAINING PROTEIN"/>
    <property type="match status" value="1"/>
</dbReference>
<dbReference type="InterPro" id="IPR051678">
    <property type="entry name" value="AGP_Transferase"/>
</dbReference>
<dbReference type="EMBL" id="CP120627">
    <property type="protein sequence ID" value="WEW56652.1"/>
    <property type="molecule type" value="Genomic_DNA"/>
</dbReference>
<keyword evidence="3" id="KW-1185">Reference proteome</keyword>
<accession>A0AAF0IHB0</accession>